<feature type="chain" id="PRO_5042896124" description="Phytocyanin domain-containing protein" evidence="5">
    <location>
        <begin position="23"/>
        <end position="238"/>
    </location>
</feature>
<feature type="compositionally biased region" description="Polar residues" evidence="4">
    <location>
        <begin position="192"/>
        <end position="218"/>
    </location>
</feature>
<evidence type="ECO:0000256" key="5">
    <source>
        <dbReference type="SAM" id="SignalP"/>
    </source>
</evidence>
<keyword evidence="2" id="KW-0186">Copper</keyword>
<protein>
    <recommendedName>
        <fullName evidence="6">Phytocyanin domain-containing protein</fullName>
    </recommendedName>
</protein>
<accession>A0AAN7R7X5</accession>
<dbReference type="GO" id="GO:0005886">
    <property type="term" value="C:plasma membrane"/>
    <property type="evidence" value="ECO:0007669"/>
    <property type="project" value="TreeGrafter"/>
</dbReference>
<dbReference type="EMBL" id="JAXQNO010000010">
    <property type="protein sequence ID" value="KAK4790651.1"/>
    <property type="molecule type" value="Genomic_DNA"/>
</dbReference>
<feature type="signal peptide" evidence="5">
    <location>
        <begin position="1"/>
        <end position="22"/>
    </location>
</feature>
<dbReference type="CDD" id="cd04216">
    <property type="entry name" value="Phytocyanin"/>
    <property type="match status" value="1"/>
</dbReference>
<evidence type="ECO:0000313" key="7">
    <source>
        <dbReference type="EMBL" id="KAK4790651.1"/>
    </source>
</evidence>
<comment type="caution">
    <text evidence="7">The sequence shown here is derived from an EMBL/GenBank/DDBJ whole genome shotgun (WGS) entry which is preliminary data.</text>
</comment>
<keyword evidence="1" id="KW-0479">Metal-binding</keyword>
<proteinExistence type="predicted"/>
<reference evidence="7 8" key="1">
    <citation type="journal article" date="2023" name="Hortic Res">
        <title>Pangenome of water caltrop reveals structural variations and asymmetric subgenome divergence after allopolyploidization.</title>
        <authorList>
            <person name="Zhang X."/>
            <person name="Chen Y."/>
            <person name="Wang L."/>
            <person name="Yuan Y."/>
            <person name="Fang M."/>
            <person name="Shi L."/>
            <person name="Lu R."/>
            <person name="Comes H.P."/>
            <person name="Ma Y."/>
            <person name="Chen Y."/>
            <person name="Huang G."/>
            <person name="Zhou Y."/>
            <person name="Zheng Z."/>
            <person name="Qiu Y."/>
        </authorList>
    </citation>
    <scope>NUCLEOTIDE SEQUENCE [LARGE SCALE GENOMIC DNA]</scope>
    <source>
        <strain evidence="7">F231</strain>
    </source>
</reference>
<feature type="domain" description="Phytocyanin" evidence="6">
    <location>
        <begin position="23"/>
        <end position="122"/>
    </location>
</feature>
<evidence type="ECO:0000313" key="8">
    <source>
        <dbReference type="Proteomes" id="UP001346149"/>
    </source>
</evidence>
<dbReference type="GO" id="GO:0046872">
    <property type="term" value="F:metal ion binding"/>
    <property type="evidence" value="ECO:0007669"/>
    <property type="project" value="UniProtKB-KW"/>
</dbReference>
<dbReference type="InterPro" id="IPR003245">
    <property type="entry name" value="Phytocyanin_dom"/>
</dbReference>
<sequence>MAMPGMFKYLLVSALFIELAAAATYIVGGPNGGWDMATNQQTWASSQSFRVGDNLVFQYSPSDDVAEVSIGEYDSCQASNPMQAYGGGLSLISLTSPGKRYFISSIPSHCSAGMKIAVDTLAGSSAAPAESPAVSAPITSLPLGFGFSPVPSVAPEISMSSPSEPHVPKPSPSRSESPVPGTSGLAAGVQGSEDSANSTPLSRSTTTLDSPDSSASRSWFPSGFGKSLSFVVMMFMAL</sequence>
<keyword evidence="5" id="KW-0732">Signal</keyword>
<dbReference type="PANTHER" id="PTHR33021:SF492">
    <property type="entry name" value="UCLACYANIN 1"/>
    <property type="match status" value="1"/>
</dbReference>
<organism evidence="7 8">
    <name type="scientific">Trapa natans</name>
    <name type="common">Water chestnut</name>
    <dbReference type="NCBI Taxonomy" id="22666"/>
    <lineage>
        <taxon>Eukaryota</taxon>
        <taxon>Viridiplantae</taxon>
        <taxon>Streptophyta</taxon>
        <taxon>Embryophyta</taxon>
        <taxon>Tracheophyta</taxon>
        <taxon>Spermatophyta</taxon>
        <taxon>Magnoliopsida</taxon>
        <taxon>eudicotyledons</taxon>
        <taxon>Gunneridae</taxon>
        <taxon>Pentapetalae</taxon>
        <taxon>rosids</taxon>
        <taxon>malvids</taxon>
        <taxon>Myrtales</taxon>
        <taxon>Lythraceae</taxon>
        <taxon>Trapa</taxon>
    </lineage>
</organism>
<keyword evidence="3" id="KW-0325">Glycoprotein</keyword>
<name>A0AAN7R7X5_TRANT</name>
<dbReference type="Pfam" id="PF02298">
    <property type="entry name" value="Cu_bind_like"/>
    <property type="match status" value="1"/>
</dbReference>
<dbReference type="SUPFAM" id="SSF49503">
    <property type="entry name" value="Cupredoxins"/>
    <property type="match status" value="1"/>
</dbReference>
<dbReference type="InterPro" id="IPR039391">
    <property type="entry name" value="Phytocyanin-like"/>
</dbReference>
<dbReference type="GO" id="GO:0009055">
    <property type="term" value="F:electron transfer activity"/>
    <property type="evidence" value="ECO:0007669"/>
    <property type="project" value="InterPro"/>
</dbReference>
<evidence type="ECO:0000256" key="3">
    <source>
        <dbReference type="ARBA" id="ARBA00023180"/>
    </source>
</evidence>
<dbReference type="PROSITE" id="PS51485">
    <property type="entry name" value="PHYTOCYANIN"/>
    <property type="match status" value="1"/>
</dbReference>
<dbReference type="InterPro" id="IPR008972">
    <property type="entry name" value="Cupredoxin"/>
</dbReference>
<dbReference type="FunFam" id="2.60.40.420:FF:000003">
    <property type="entry name" value="Blue copper"/>
    <property type="match status" value="1"/>
</dbReference>
<evidence type="ECO:0000256" key="1">
    <source>
        <dbReference type="ARBA" id="ARBA00022723"/>
    </source>
</evidence>
<keyword evidence="8" id="KW-1185">Reference proteome</keyword>
<evidence type="ECO:0000259" key="6">
    <source>
        <dbReference type="PROSITE" id="PS51485"/>
    </source>
</evidence>
<evidence type="ECO:0000256" key="4">
    <source>
        <dbReference type="SAM" id="MobiDB-lite"/>
    </source>
</evidence>
<dbReference type="PANTHER" id="PTHR33021">
    <property type="entry name" value="BLUE COPPER PROTEIN"/>
    <property type="match status" value="1"/>
</dbReference>
<dbReference type="Proteomes" id="UP001346149">
    <property type="component" value="Unassembled WGS sequence"/>
</dbReference>
<evidence type="ECO:0000256" key="2">
    <source>
        <dbReference type="ARBA" id="ARBA00023008"/>
    </source>
</evidence>
<dbReference type="Gene3D" id="2.60.40.420">
    <property type="entry name" value="Cupredoxins - blue copper proteins"/>
    <property type="match status" value="1"/>
</dbReference>
<dbReference type="AlphaFoldDB" id="A0AAN7R7X5"/>
<gene>
    <name evidence="7" type="ORF">SAY86_017955</name>
</gene>
<feature type="region of interest" description="Disordered" evidence="4">
    <location>
        <begin position="155"/>
        <end position="218"/>
    </location>
</feature>